<evidence type="ECO:0000259" key="6">
    <source>
        <dbReference type="Pfam" id="PF00149"/>
    </source>
</evidence>
<dbReference type="InterPro" id="IPR029052">
    <property type="entry name" value="Metallo-depent_PP-like"/>
</dbReference>
<dbReference type="Gene3D" id="3.60.21.10">
    <property type="match status" value="1"/>
</dbReference>
<dbReference type="AlphaFoldDB" id="A0AAV3UCT4"/>
<accession>A0AAV3UCT4</accession>
<dbReference type="Pfam" id="PF00149">
    <property type="entry name" value="Metallophos"/>
    <property type="match status" value="1"/>
</dbReference>
<organism evidence="7 8">
    <name type="scientific">Haladaptatus pallidirubidus</name>
    <dbReference type="NCBI Taxonomy" id="1008152"/>
    <lineage>
        <taxon>Archaea</taxon>
        <taxon>Methanobacteriati</taxon>
        <taxon>Methanobacteriota</taxon>
        <taxon>Stenosarchaea group</taxon>
        <taxon>Halobacteria</taxon>
        <taxon>Halobacteriales</taxon>
        <taxon>Haladaptataceae</taxon>
        <taxon>Haladaptatus</taxon>
    </lineage>
</organism>
<keyword evidence="8" id="KW-1185">Reference proteome</keyword>
<dbReference type="PANTHER" id="PTHR42988:SF2">
    <property type="entry name" value="CYCLIC NUCLEOTIDE PHOSPHODIESTERASE CBUA0032-RELATED"/>
    <property type="match status" value="1"/>
</dbReference>
<dbReference type="InterPro" id="IPR050884">
    <property type="entry name" value="CNP_phosphodiesterase-III"/>
</dbReference>
<comment type="similarity">
    <text evidence="4">Belongs to the cyclic nucleotide phosphodiesterase class-III family.</text>
</comment>
<gene>
    <name evidence="7" type="ORF">GCM10025751_06140</name>
</gene>
<comment type="caution">
    <text evidence="7">The sequence shown here is derived from an EMBL/GenBank/DDBJ whole genome shotgun (WGS) entry which is preliminary data.</text>
</comment>
<dbReference type="GeneID" id="68615304"/>
<dbReference type="InterPro" id="IPR004843">
    <property type="entry name" value="Calcineurin-like_PHP"/>
</dbReference>
<evidence type="ECO:0000256" key="3">
    <source>
        <dbReference type="ARBA" id="ARBA00023004"/>
    </source>
</evidence>
<dbReference type="GO" id="GO:0046872">
    <property type="term" value="F:metal ion binding"/>
    <property type="evidence" value="ECO:0007669"/>
    <property type="project" value="UniProtKB-KW"/>
</dbReference>
<dbReference type="RefSeq" id="WP_227775412.1">
    <property type="nucleotide sequence ID" value="NZ_BAABKX010000001.1"/>
</dbReference>
<keyword evidence="1" id="KW-0479">Metal-binding</keyword>
<evidence type="ECO:0000256" key="1">
    <source>
        <dbReference type="ARBA" id="ARBA00022723"/>
    </source>
</evidence>
<evidence type="ECO:0000256" key="4">
    <source>
        <dbReference type="ARBA" id="ARBA00025742"/>
    </source>
</evidence>
<keyword evidence="3" id="KW-0408">Iron</keyword>
<feature type="region of interest" description="Disordered" evidence="5">
    <location>
        <begin position="1"/>
        <end position="32"/>
    </location>
</feature>
<dbReference type="PANTHER" id="PTHR42988">
    <property type="entry name" value="PHOSPHOHYDROLASE"/>
    <property type="match status" value="1"/>
</dbReference>
<evidence type="ECO:0000313" key="7">
    <source>
        <dbReference type="EMBL" id="GAA5042587.1"/>
    </source>
</evidence>
<proteinExistence type="inferred from homology"/>
<protein>
    <recommendedName>
        <fullName evidence="6">Calcineurin-like phosphoesterase domain-containing protein</fullName>
    </recommendedName>
</protein>
<dbReference type="Proteomes" id="UP001501729">
    <property type="component" value="Unassembled WGS sequence"/>
</dbReference>
<evidence type="ECO:0000256" key="5">
    <source>
        <dbReference type="SAM" id="MobiDB-lite"/>
    </source>
</evidence>
<reference evidence="7 8" key="1">
    <citation type="journal article" date="2019" name="Int. J. Syst. Evol. Microbiol.">
        <title>The Global Catalogue of Microorganisms (GCM) 10K type strain sequencing project: providing services to taxonomists for standard genome sequencing and annotation.</title>
        <authorList>
            <consortium name="The Broad Institute Genomics Platform"/>
            <consortium name="The Broad Institute Genome Sequencing Center for Infectious Disease"/>
            <person name="Wu L."/>
            <person name="Ma J."/>
        </authorList>
    </citation>
    <scope>NUCLEOTIDE SEQUENCE [LARGE SCALE GENOMIC DNA]</scope>
    <source>
        <strain evidence="7 8">JCM 17504</strain>
    </source>
</reference>
<evidence type="ECO:0000256" key="2">
    <source>
        <dbReference type="ARBA" id="ARBA00022801"/>
    </source>
</evidence>
<dbReference type="EMBL" id="BAABKX010000001">
    <property type="protein sequence ID" value="GAA5042587.1"/>
    <property type="molecule type" value="Genomic_DNA"/>
</dbReference>
<dbReference type="GO" id="GO:0016787">
    <property type="term" value="F:hydrolase activity"/>
    <property type="evidence" value="ECO:0007669"/>
    <property type="project" value="UniProtKB-KW"/>
</dbReference>
<name>A0AAV3UCT4_9EURY</name>
<feature type="domain" description="Calcineurin-like phosphoesterase" evidence="6">
    <location>
        <begin position="47"/>
        <end position="252"/>
    </location>
</feature>
<sequence length="333" mass="35983">MTEHGTGIESTSGVRKQNAPAKASGEQSDAGPLFARFARPRSTVPTTIALVSDTHVSTKNRGTWKVFHRTQARLRTVLADANARDVDAVVFAGDLTEDGATDDFQTFDSLLSSLDVPFMAVPGNHDVPKSFDTHETPTLSSFEADFTPGALPFHERIGGVDVLGLNSAATPSESLADCHDGEISAAQLAWLDDILPETDDPIVVMHHNLSGLSSENVHSWRSSFPTRNADELADLLARHDVPLHVSGHLHVPSVTETNGVREIIAPSLCSFPQAYLLFEIDREGTAVRFVPTADPEETKEAYIHAKRDSARSDAVAEMTLDRLSALPLADESE</sequence>
<keyword evidence="2" id="KW-0378">Hydrolase</keyword>
<dbReference type="SUPFAM" id="SSF56300">
    <property type="entry name" value="Metallo-dependent phosphatases"/>
    <property type="match status" value="1"/>
</dbReference>
<evidence type="ECO:0000313" key="8">
    <source>
        <dbReference type="Proteomes" id="UP001501729"/>
    </source>
</evidence>